<name>A0A7G2E9C3_ARATH</name>
<evidence type="ECO:0000313" key="3">
    <source>
        <dbReference type="Proteomes" id="UP000516314"/>
    </source>
</evidence>
<reference evidence="2 3" key="1">
    <citation type="submission" date="2020-09" db="EMBL/GenBank/DDBJ databases">
        <authorList>
            <person name="Ashkenazy H."/>
        </authorList>
    </citation>
    <scope>NUCLEOTIDE SEQUENCE [LARGE SCALE GENOMIC DNA]</scope>
    <source>
        <strain evidence="3">cv. Cdm-0</strain>
    </source>
</reference>
<dbReference type="SUPFAM" id="SSF53098">
    <property type="entry name" value="Ribonuclease H-like"/>
    <property type="match status" value="1"/>
</dbReference>
<feature type="compositionally biased region" description="Acidic residues" evidence="1">
    <location>
        <begin position="1"/>
        <end position="13"/>
    </location>
</feature>
<sequence>MTEELQNENEPEPLVEPQHSMERDGDLAKSYCKYCTAELACYSKTGGTSPMIGHIARCKLYKDWLGKEKQKVITGDNNRNMKMVKYDPLMFRRSVNEMVVVNELQFSFVESEGWKRFCSNVLPLNKTFCRKTCSEDIVKIYLEEKAGLKTLFSVEKQRVSLTKDIWTCPTTSYSYMVITGQLLDCLEDWGIERVFTVTVDNARNNDTALGAFKDGLRLKGVHALVQDNEFLHMCCCAHILNLIVKDGLKKAKPQVVVVRNAMKYVRSNFSRLKSFSLRCETGKLCRGRLPLDVVTGWNSTYLMFTSALKLRVAFGKMEAEEKLYSKYFEEYEDEKKMTKRVGPPSTSDWDTIAGLVKFLKIFYKCTLTFSSSKTVSSAMCYNEIVDNERNLITKCGNADKATRDEARVMRDKFDKYWDGFGNMNPLLICG</sequence>
<feature type="region of interest" description="Disordered" evidence="1">
    <location>
        <begin position="1"/>
        <end position="22"/>
    </location>
</feature>
<dbReference type="PANTHER" id="PTHR46481">
    <property type="entry name" value="ZINC FINGER BED DOMAIN-CONTAINING PROTEIN 4"/>
    <property type="match status" value="1"/>
</dbReference>
<organism evidence="2 3">
    <name type="scientific">Arabidopsis thaliana</name>
    <name type="common">Mouse-ear cress</name>
    <dbReference type="NCBI Taxonomy" id="3702"/>
    <lineage>
        <taxon>Eukaryota</taxon>
        <taxon>Viridiplantae</taxon>
        <taxon>Streptophyta</taxon>
        <taxon>Embryophyta</taxon>
        <taxon>Tracheophyta</taxon>
        <taxon>Spermatophyta</taxon>
        <taxon>Magnoliopsida</taxon>
        <taxon>eudicotyledons</taxon>
        <taxon>Gunneridae</taxon>
        <taxon>Pentapetalae</taxon>
        <taxon>rosids</taxon>
        <taxon>malvids</taxon>
        <taxon>Brassicales</taxon>
        <taxon>Brassicaceae</taxon>
        <taxon>Camelineae</taxon>
        <taxon>Arabidopsis</taxon>
    </lineage>
</organism>
<dbReference type="InterPro" id="IPR052035">
    <property type="entry name" value="ZnF_BED_domain_contain"/>
</dbReference>
<dbReference type="EMBL" id="LR881467">
    <property type="protein sequence ID" value="CAD5318241.1"/>
    <property type="molecule type" value="Genomic_DNA"/>
</dbReference>
<evidence type="ECO:0000313" key="2">
    <source>
        <dbReference type="EMBL" id="CAD5318241.1"/>
    </source>
</evidence>
<accession>A0A7G2E9C3</accession>
<proteinExistence type="predicted"/>
<evidence type="ECO:0000256" key="1">
    <source>
        <dbReference type="SAM" id="MobiDB-lite"/>
    </source>
</evidence>
<dbReference type="InterPro" id="IPR012337">
    <property type="entry name" value="RNaseH-like_sf"/>
</dbReference>
<gene>
    <name evidence="2" type="ORF">AT9943_LOCUS6477</name>
</gene>
<dbReference type="PANTHER" id="PTHR46481:SF2">
    <property type="entry name" value="BED-TYPE DOMAIN-CONTAINING PROTEIN"/>
    <property type="match status" value="1"/>
</dbReference>
<dbReference type="AlphaFoldDB" id="A0A7G2E9C3"/>
<dbReference type="Proteomes" id="UP000516314">
    <property type="component" value="Chromosome 2"/>
</dbReference>
<protein>
    <submittedName>
        <fullName evidence="2">(thale cress) hypothetical protein</fullName>
    </submittedName>
</protein>